<sequence length="61" mass="6631">MVAEPSMYDLLSKGGPGEVNTNETAVALLDPMTANRERKPYAQIVERAFLPRSSVEVAPVL</sequence>
<dbReference type="EMBL" id="LIZT01000027">
    <property type="protein sequence ID" value="KPJ50235.1"/>
    <property type="molecule type" value="Genomic_DNA"/>
</dbReference>
<protein>
    <submittedName>
        <fullName evidence="1">Uncharacterized protein</fullName>
    </submittedName>
</protein>
<accession>A0A0S7WJ97</accession>
<gene>
    <name evidence="1" type="ORF">AMJ40_03515</name>
</gene>
<evidence type="ECO:0000313" key="2">
    <source>
        <dbReference type="Proteomes" id="UP000051124"/>
    </source>
</evidence>
<name>A0A0S7WJ97_UNCT6</name>
<dbReference type="AlphaFoldDB" id="A0A0S7WJ97"/>
<proteinExistence type="predicted"/>
<evidence type="ECO:0000313" key="1">
    <source>
        <dbReference type="EMBL" id="KPJ50235.1"/>
    </source>
</evidence>
<dbReference type="Proteomes" id="UP000051124">
    <property type="component" value="Unassembled WGS sequence"/>
</dbReference>
<organism evidence="1 2">
    <name type="scientific">candidate division TA06 bacterium DG_26</name>
    <dbReference type="NCBI Taxonomy" id="1703771"/>
    <lineage>
        <taxon>Bacteria</taxon>
        <taxon>Bacteria division TA06</taxon>
    </lineage>
</organism>
<reference evidence="1 2" key="1">
    <citation type="journal article" date="2015" name="Microbiome">
        <title>Genomic resolution of linkages in carbon, nitrogen, and sulfur cycling among widespread estuary sediment bacteria.</title>
        <authorList>
            <person name="Baker B.J."/>
            <person name="Lazar C.S."/>
            <person name="Teske A.P."/>
            <person name="Dick G.J."/>
        </authorList>
    </citation>
    <scope>NUCLEOTIDE SEQUENCE [LARGE SCALE GENOMIC DNA]</scope>
    <source>
        <strain evidence="1">DG_26</strain>
    </source>
</reference>
<comment type="caution">
    <text evidence="1">The sequence shown here is derived from an EMBL/GenBank/DDBJ whole genome shotgun (WGS) entry which is preliminary data.</text>
</comment>